<proteinExistence type="inferred from homology"/>
<dbReference type="SUPFAM" id="SSF69786">
    <property type="entry name" value="YggU-like"/>
    <property type="match status" value="1"/>
</dbReference>
<dbReference type="SMART" id="SM01152">
    <property type="entry name" value="DUF167"/>
    <property type="match status" value="1"/>
</dbReference>
<dbReference type="RefSeq" id="XP_027203271.1">
    <property type="nucleotide sequence ID" value="XM_027347470.1"/>
</dbReference>
<dbReference type="Pfam" id="PF02594">
    <property type="entry name" value="DUF167"/>
    <property type="match status" value="1"/>
</dbReference>
<evidence type="ECO:0000256" key="1">
    <source>
        <dbReference type="ARBA" id="ARBA00010364"/>
    </source>
</evidence>
<dbReference type="KEGG" id="dpte:113797136"/>
<dbReference type="Gene3D" id="3.30.1200.10">
    <property type="entry name" value="YggU-like"/>
    <property type="match status" value="1"/>
</dbReference>
<gene>
    <name evidence="3" type="primary">LOC113797136</name>
</gene>
<dbReference type="PANTHER" id="PTHR13420:SF7">
    <property type="entry name" value="UPF0235 PROTEIN C15ORF40"/>
    <property type="match status" value="1"/>
</dbReference>
<name>A0A6P6YED9_DERPT</name>
<sequence length="128" mass="14113">MSVIPKSIVQLIDSSSASKIKLIIRAKPGAKKSQIVSIDDDAIGVQIAAPPREGAANEELIDYFSHVLGVKTRYISLDIGQKSRNKILLINFETTTKSNEGGMKQKQQQQQPMTAEKIFEILKQDMDG</sequence>
<dbReference type="NCBIfam" id="TIGR00251">
    <property type="entry name" value="DUF167 family protein"/>
    <property type="match status" value="1"/>
</dbReference>
<dbReference type="GO" id="GO:0005737">
    <property type="term" value="C:cytoplasm"/>
    <property type="evidence" value="ECO:0007669"/>
    <property type="project" value="TreeGrafter"/>
</dbReference>
<dbReference type="OMA" id="KTAIQVQ"/>
<keyword evidence="2" id="KW-1185">Reference proteome</keyword>
<dbReference type="OrthoDB" id="244097at2759"/>
<dbReference type="InterPro" id="IPR036591">
    <property type="entry name" value="YggU-like_sf"/>
</dbReference>
<dbReference type="InterPro" id="IPR003746">
    <property type="entry name" value="DUF167"/>
</dbReference>
<reference evidence="3" key="1">
    <citation type="submission" date="2025-08" db="UniProtKB">
        <authorList>
            <consortium name="RefSeq"/>
        </authorList>
    </citation>
    <scope>IDENTIFICATION</scope>
    <source>
        <strain evidence="3">Airmid</strain>
    </source>
</reference>
<evidence type="ECO:0000313" key="2">
    <source>
        <dbReference type="Proteomes" id="UP000515146"/>
    </source>
</evidence>
<dbReference type="HAMAP" id="MF_00634">
    <property type="entry name" value="UPF0235"/>
    <property type="match status" value="1"/>
</dbReference>
<dbReference type="Proteomes" id="UP000515146">
    <property type="component" value="Unplaced"/>
</dbReference>
<organism evidence="2 3">
    <name type="scientific">Dermatophagoides pteronyssinus</name>
    <name type="common">European house dust mite</name>
    <dbReference type="NCBI Taxonomy" id="6956"/>
    <lineage>
        <taxon>Eukaryota</taxon>
        <taxon>Metazoa</taxon>
        <taxon>Ecdysozoa</taxon>
        <taxon>Arthropoda</taxon>
        <taxon>Chelicerata</taxon>
        <taxon>Arachnida</taxon>
        <taxon>Acari</taxon>
        <taxon>Acariformes</taxon>
        <taxon>Sarcoptiformes</taxon>
        <taxon>Astigmata</taxon>
        <taxon>Psoroptidia</taxon>
        <taxon>Analgoidea</taxon>
        <taxon>Pyroglyphidae</taxon>
        <taxon>Dermatophagoidinae</taxon>
        <taxon>Dermatophagoides</taxon>
    </lineage>
</organism>
<accession>A0A6P6YED9</accession>
<dbReference type="InParanoid" id="A0A6P6YED9"/>
<dbReference type="AlphaFoldDB" id="A0A6P6YED9"/>
<dbReference type="PANTHER" id="PTHR13420">
    <property type="entry name" value="UPF0235 PROTEIN C15ORF40"/>
    <property type="match status" value="1"/>
</dbReference>
<dbReference type="FunCoup" id="A0A6P6YED9">
    <property type="interactions" value="543"/>
</dbReference>
<evidence type="ECO:0000313" key="3">
    <source>
        <dbReference type="RefSeq" id="XP_027203271.1"/>
    </source>
</evidence>
<comment type="similarity">
    <text evidence="1">Belongs to the UPF0235 family.</text>
</comment>
<protein>
    <submittedName>
        <fullName evidence="3">Uncharacterized protein LOC113797136</fullName>
    </submittedName>
</protein>